<evidence type="ECO:0000256" key="1">
    <source>
        <dbReference type="SAM" id="MobiDB-lite"/>
    </source>
</evidence>
<reference evidence="2" key="1">
    <citation type="journal article" date="2023" name="Plant J.">
        <title>Genome sequences and population genomics provide insights into the demographic history, inbreeding, and mutation load of two 'living fossil' tree species of Dipteronia.</title>
        <authorList>
            <person name="Feng Y."/>
            <person name="Comes H.P."/>
            <person name="Chen J."/>
            <person name="Zhu S."/>
            <person name="Lu R."/>
            <person name="Zhang X."/>
            <person name="Li P."/>
            <person name="Qiu J."/>
            <person name="Olsen K.M."/>
            <person name="Qiu Y."/>
        </authorList>
    </citation>
    <scope>NUCLEOTIDE SEQUENCE</scope>
    <source>
        <strain evidence="2">NBL</strain>
    </source>
</reference>
<dbReference type="EMBL" id="JANJYJ010000001">
    <property type="protein sequence ID" value="KAK3228533.1"/>
    <property type="molecule type" value="Genomic_DNA"/>
</dbReference>
<feature type="compositionally biased region" description="Low complexity" evidence="1">
    <location>
        <begin position="210"/>
        <end position="219"/>
    </location>
</feature>
<dbReference type="AlphaFoldDB" id="A0AAE0EHE2"/>
<evidence type="ECO:0000313" key="3">
    <source>
        <dbReference type="Proteomes" id="UP001281410"/>
    </source>
</evidence>
<evidence type="ECO:0000313" key="2">
    <source>
        <dbReference type="EMBL" id="KAK3228533.1"/>
    </source>
</evidence>
<feature type="region of interest" description="Disordered" evidence="1">
    <location>
        <begin position="314"/>
        <end position="337"/>
    </location>
</feature>
<name>A0AAE0EHE2_9ROSI</name>
<protein>
    <recommendedName>
        <fullName evidence="4">DUF4283 domain-containing protein</fullName>
    </recommendedName>
</protein>
<organism evidence="2 3">
    <name type="scientific">Dipteronia sinensis</name>
    <dbReference type="NCBI Taxonomy" id="43782"/>
    <lineage>
        <taxon>Eukaryota</taxon>
        <taxon>Viridiplantae</taxon>
        <taxon>Streptophyta</taxon>
        <taxon>Embryophyta</taxon>
        <taxon>Tracheophyta</taxon>
        <taxon>Spermatophyta</taxon>
        <taxon>Magnoliopsida</taxon>
        <taxon>eudicotyledons</taxon>
        <taxon>Gunneridae</taxon>
        <taxon>Pentapetalae</taxon>
        <taxon>rosids</taxon>
        <taxon>malvids</taxon>
        <taxon>Sapindales</taxon>
        <taxon>Sapindaceae</taxon>
        <taxon>Hippocastanoideae</taxon>
        <taxon>Acereae</taxon>
        <taxon>Dipteronia</taxon>
    </lineage>
</organism>
<accession>A0AAE0EHE2</accession>
<dbReference type="Proteomes" id="UP001281410">
    <property type="component" value="Unassembled WGS sequence"/>
</dbReference>
<gene>
    <name evidence="2" type="ORF">Dsin_000414</name>
</gene>
<sequence length="337" mass="37589">MVGWSEALSTHARLAWINCKDIPITCWSQAFFMKLGWQIGEPLLVDDNTENVVHLDKGRVLVLIPHQQPVSAKVKIVGGTRTYVVKVEEDVNPVDIGWIENLLALRKNRVPKDRNSTSAKEDFQICWPTEPASAKVKIVGGTRTYVVKVEEDVNPVDIGWIENLLALRKNRVPKDRNSTSVKEDFQICWPTENGKLNLEKRRGGDRKGDSSSSESNSSSESDVKKMWFLEYDKEIGECSSLKEKGHVAEMIGPLSMRPIKASFKVSAGPNTLKRLRSKEHVDIYVDLGKLVVNPAGRKKPEGRAELKVVVLDEDRSPTTKAEEVSTSGGMISKDEVG</sequence>
<feature type="compositionally biased region" description="Basic and acidic residues" evidence="1">
    <location>
        <begin position="197"/>
        <end position="209"/>
    </location>
</feature>
<evidence type="ECO:0008006" key="4">
    <source>
        <dbReference type="Google" id="ProtNLM"/>
    </source>
</evidence>
<comment type="caution">
    <text evidence="2">The sequence shown here is derived from an EMBL/GenBank/DDBJ whole genome shotgun (WGS) entry which is preliminary data.</text>
</comment>
<keyword evidence="3" id="KW-1185">Reference proteome</keyword>
<proteinExistence type="predicted"/>
<feature type="compositionally biased region" description="Basic and acidic residues" evidence="1">
    <location>
        <begin position="314"/>
        <end position="323"/>
    </location>
</feature>
<feature type="region of interest" description="Disordered" evidence="1">
    <location>
        <begin position="196"/>
        <end position="219"/>
    </location>
</feature>